<name>A0A852ZY54_9ACTN</name>
<dbReference type="Pfam" id="PF13559">
    <property type="entry name" value="DUF4129"/>
    <property type="match status" value="1"/>
</dbReference>
<evidence type="ECO:0000259" key="2">
    <source>
        <dbReference type="Pfam" id="PF13559"/>
    </source>
</evidence>
<gene>
    <name evidence="3" type="ORF">FHU37_003113</name>
</gene>
<evidence type="ECO:0000256" key="1">
    <source>
        <dbReference type="SAM" id="Phobius"/>
    </source>
</evidence>
<sequence>MLVSTAPLAPPATWTSLVTLAPGAASPGPSAPPLDIDGETAREAARDELSRAVYQDARPGPIEQAWEWFWERVAELLDATASAAPGGWVGVVTLLVIALLAIVALRLRLGRMRAQPRSAQPLLGGVARSAAEHRAAAERHAAAGAWPEAVGERMRAIARALHERALLDDRPGRTATEIARDAAAQLPQAADALAEAARIFDGVRYGGRTATAENYATMRALDDQIAAARPMAAAAGTAPAGWAVPSAAVPAAPGGAGTLTTRGPQ</sequence>
<keyword evidence="1" id="KW-0812">Transmembrane</keyword>
<dbReference type="Proteomes" id="UP000567795">
    <property type="component" value="Unassembled WGS sequence"/>
</dbReference>
<dbReference type="RefSeq" id="WP_179814794.1">
    <property type="nucleotide sequence ID" value="NZ_JACBZD010000001.1"/>
</dbReference>
<protein>
    <recommendedName>
        <fullName evidence="2">Protein-glutamine gamma-glutamyltransferase-like C-terminal domain-containing protein</fullName>
    </recommendedName>
</protein>
<evidence type="ECO:0000313" key="3">
    <source>
        <dbReference type="EMBL" id="NYI06170.1"/>
    </source>
</evidence>
<proteinExistence type="predicted"/>
<feature type="transmembrane region" description="Helical" evidence="1">
    <location>
        <begin position="86"/>
        <end position="107"/>
    </location>
</feature>
<dbReference type="AlphaFoldDB" id="A0A852ZY54"/>
<dbReference type="InterPro" id="IPR025403">
    <property type="entry name" value="TgpA-like_C"/>
</dbReference>
<evidence type="ECO:0000313" key="4">
    <source>
        <dbReference type="Proteomes" id="UP000567795"/>
    </source>
</evidence>
<organism evidence="3 4">
    <name type="scientific">Allostreptomyces psammosilenae</name>
    <dbReference type="NCBI Taxonomy" id="1892865"/>
    <lineage>
        <taxon>Bacteria</taxon>
        <taxon>Bacillati</taxon>
        <taxon>Actinomycetota</taxon>
        <taxon>Actinomycetes</taxon>
        <taxon>Kitasatosporales</taxon>
        <taxon>Streptomycetaceae</taxon>
        <taxon>Allostreptomyces</taxon>
    </lineage>
</organism>
<keyword evidence="4" id="KW-1185">Reference proteome</keyword>
<dbReference type="EMBL" id="JACBZD010000001">
    <property type="protein sequence ID" value="NYI06170.1"/>
    <property type="molecule type" value="Genomic_DNA"/>
</dbReference>
<reference evidence="3 4" key="1">
    <citation type="submission" date="2020-07" db="EMBL/GenBank/DDBJ databases">
        <title>Sequencing the genomes of 1000 actinobacteria strains.</title>
        <authorList>
            <person name="Klenk H.-P."/>
        </authorList>
    </citation>
    <scope>NUCLEOTIDE SEQUENCE [LARGE SCALE GENOMIC DNA]</scope>
    <source>
        <strain evidence="3 4">DSM 42178</strain>
    </source>
</reference>
<feature type="domain" description="Protein-glutamine gamma-glutamyltransferase-like C-terminal" evidence="2">
    <location>
        <begin position="153"/>
        <end position="222"/>
    </location>
</feature>
<accession>A0A852ZY54</accession>
<comment type="caution">
    <text evidence="3">The sequence shown here is derived from an EMBL/GenBank/DDBJ whole genome shotgun (WGS) entry which is preliminary data.</text>
</comment>
<keyword evidence="1" id="KW-0472">Membrane</keyword>
<keyword evidence="1" id="KW-1133">Transmembrane helix</keyword>